<dbReference type="PANTHER" id="PTHR41286">
    <property type="entry name" value="HNH NUCLEASE YAJD-RELATED"/>
    <property type="match status" value="1"/>
</dbReference>
<dbReference type="Proteomes" id="UP001467674">
    <property type="component" value="Unassembled WGS sequence"/>
</dbReference>
<proteinExistence type="inferred from homology"/>
<evidence type="ECO:0000256" key="3">
    <source>
        <dbReference type="ARBA" id="ARBA00038412"/>
    </source>
</evidence>
<evidence type="ECO:0000256" key="5">
    <source>
        <dbReference type="SAM" id="MobiDB-lite"/>
    </source>
</evidence>
<dbReference type="GO" id="GO:0016787">
    <property type="term" value="F:hydrolase activity"/>
    <property type="evidence" value="ECO:0007669"/>
    <property type="project" value="UniProtKB-KW"/>
</dbReference>
<comment type="similarity">
    <text evidence="3">Belongs to the HNH nuclease family.</text>
</comment>
<dbReference type="InterPro" id="IPR002711">
    <property type="entry name" value="HNH"/>
</dbReference>
<name>A0ABV1S2Q7_BACAB</name>
<dbReference type="InterPro" id="IPR003615">
    <property type="entry name" value="HNH_nuc"/>
</dbReference>
<dbReference type="Gene3D" id="1.10.30.50">
    <property type="match status" value="1"/>
</dbReference>
<organism evidence="7 8">
    <name type="scientific">Bacillus altitudinis</name>
    <dbReference type="NCBI Taxonomy" id="293387"/>
    <lineage>
        <taxon>Bacteria</taxon>
        <taxon>Bacillati</taxon>
        <taxon>Bacillota</taxon>
        <taxon>Bacilli</taxon>
        <taxon>Bacillales</taxon>
        <taxon>Bacillaceae</taxon>
        <taxon>Bacillus</taxon>
    </lineage>
</organism>
<evidence type="ECO:0000313" key="7">
    <source>
        <dbReference type="EMBL" id="MER3120808.1"/>
    </source>
</evidence>
<evidence type="ECO:0000256" key="2">
    <source>
        <dbReference type="ARBA" id="ARBA00022801"/>
    </source>
</evidence>
<evidence type="ECO:0000259" key="6">
    <source>
        <dbReference type="SMART" id="SM00507"/>
    </source>
</evidence>
<dbReference type="EMBL" id="JBEOME010000002">
    <property type="protein sequence ID" value="MER3120808.1"/>
    <property type="molecule type" value="Genomic_DNA"/>
</dbReference>
<accession>A0ABV1S2Q7</accession>
<dbReference type="PANTHER" id="PTHR41286:SF1">
    <property type="entry name" value="HNH NUCLEASE YAJD-RELATED"/>
    <property type="match status" value="1"/>
</dbReference>
<keyword evidence="8" id="KW-1185">Reference proteome</keyword>
<feature type="compositionally biased region" description="Basic and acidic residues" evidence="5">
    <location>
        <begin position="88"/>
        <end position="98"/>
    </location>
</feature>
<dbReference type="GO" id="GO:0004519">
    <property type="term" value="F:endonuclease activity"/>
    <property type="evidence" value="ECO:0007669"/>
    <property type="project" value="UniProtKB-KW"/>
</dbReference>
<sequence>MSNQQYYDKHQRNKTSAKFYRSKAWRLCREEVLRRDHYLCQDCLTADRITAAETVHHIEELTDRPDIALSIDNLISLCNSCHNKRHPEKGPKKKDAPKKQRRITVVKAQPNEDIGPLP</sequence>
<comment type="caution">
    <text evidence="7">The sequence shown here is derived from an EMBL/GenBank/DDBJ whole genome shotgun (WGS) entry which is preliminary data.</text>
</comment>
<keyword evidence="1" id="KW-0540">Nuclease</keyword>
<feature type="domain" description="HNH nuclease" evidence="6">
    <location>
        <begin position="27"/>
        <end position="83"/>
    </location>
</feature>
<feature type="region of interest" description="Disordered" evidence="5">
    <location>
        <begin position="82"/>
        <end position="118"/>
    </location>
</feature>
<keyword evidence="2 7" id="KW-0378">Hydrolase</keyword>
<dbReference type="Pfam" id="PF01844">
    <property type="entry name" value="HNH"/>
    <property type="match status" value="1"/>
</dbReference>
<evidence type="ECO:0000256" key="1">
    <source>
        <dbReference type="ARBA" id="ARBA00022722"/>
    </source>
</evidence>
<evidence type="ECO:0000256" key="4">
    <source>
        <dbReference type="ARBA" id="ARBA00040194"/>
    </source>
</evidence>
<dbReference type="CDD" id="cd00085">
    <property type="entry name" value="HNHc"/>
    <property type="match status" value="1"/>
</dbReference>
<evidence type="ECO:0000313" key="8">
    <source>
        <dbReference type="Proteomes" id="UP001467674"/>
    </source>
</evidence>
<reference evidence="7 8" key="1">
    <citation type="submission" date="2024-06" db="EMBL/GenBank/DDBJ databases">
        <title>Construction of an artificial bacterial consortium using nitrogen cycle bacteria from Cuatro Cienegas Basin and a mangrove forest.</title>
        <authorList>
            <person name="Aguilera-Najera D."/>
            <person name="Marquez-Cianci L."/>
            <person name="Martinez-Perez E."/>
            <person name="Rosas-Barrera M."/>
            <person name="Rodriguez-Cruz U.E."/>
            <person name="Tapia-Lopez R."/>
            <person name="Eguiarte L.E."/>
            <person name="Souza-Saldivar V."/>
        </authorList>
    </citation>
    <scope>NUCLEOTIDE SEQUENCE [LARGE SCALE GENOMIC DNA]</scope>
    <source>
        <strain evidence="7 8">S14-15</strain>
    </source>
</reference>
<dbReference type="RefSeq" id="WP_350385264.1">
    <property type="nucleotide sequence ID" value="NZ_JBEOME010000002.1"/>
</dbReference>
<keyword evidence="7" id="KW-0255">Endonuclease</keyword>
<protein>
    <recommendedName>
        <fullName evidence="4">Putative HNH nuclease YajD</fullName>
    </recommendedName>
</protein>
<gene>
    <name evidence="7" type="ORF">ABQG71_06350</name>
</gene>
<dbReference type="SMART" id="SM00507">
    <property type="entry name" value="HNHc"/>
    <property type="match status" value="1"/>
</dbReference>